<dbReference type="PROSITE" id="PS51101">
    <property type="entry name" value="PTS_EIIB_TYPE_4"/>
    <property type="match status" value="1"/>
</dbReference>
<evidence type="ECO:0000256" key="6">
    <source>
        <dbReference type="ARBA" id="ARBA00022683"/>
    </source>
</evidence>
<dbReference type="AlphaFoldDB" id="A0A429ZVT8"/>
<accession>A0A429ZVT8</accession>
<evidence type="ECO:0000313" key="10">
    <source>
        <dbReference type="Proteomes" id="UP000287239"/>
    </source>
</evidence>
<keyword evidence="2" id="KW-0813">Transport</keyword>
<dbReference type="RefSeq" id="WP_126778004.1">
    <property type="nucleotide sequence ID" value="NZ_NGJU01000001.1"/>
</dbReference>
<dbReference type="OrthoDB" id="9788818at2"/>
<organism evidence="9 10">
    <name type="scientific">Vagococcus salmoninarum</name>
    <dbReference type="NCBI Taxonomy" id="2739"/>
    <lineage>
        <taxon>Bacteria</taxon>
        <taxon>Bacillati</taxon>
        <taxon>Bacillota</taxon>
        <taxon>Bacilli</taxon>
        <taxon>Lactobacillales</taxon>
        <taxon>Enterococcaceae</taxon>
        <taxon>Vagococcus</taxon>
    </lineage>
</organism>
<evidence type="ECO:0000313" key="9">
    <source>
        <dbReference type="EMBL" id="RST97881.1"/>
    </source>
</evidence>
<evidence type="ECO:0000256" key="2">
    <source>
        <dbReference type="ARBA" id="ARBA00022448"/>
    </source>
</evidence>
<sequence length="156" mass="17229">MGEIAFARVDSRLIHGQVVTKWAKSSGANVIYIVDDKISQDAFTKEIYQAAGSSYGFKVKAFSAEEVLAKWQVDHFGADKVFLLFSDVPTALTCLNQDLPIPVLNLGGMPLSQGKSFFIKNIALSQSEMEDLRQLAQAKQMVIYAQTVPDAQRKNL</sequence>
<dbReference type="Pfam" id="PF03830">
    <property type="entry name" value="PTSIIB_sorb"/>
    <property type="match status" value="1"/>
</dbReference>
<dbReference type="SUPFAM" id="SSF52728">
    <property type="entry name" value="PTS IIb component"/>
    <property type="match status" value="1"/>
</dbReference>
<keyword evidence="10" id="KW-1185">Reference proteome</keyword>
<feature type="domain" description="PTS EIIB type-4" evidence="8">
    <location>
        <begin position="1"/>
        <end position="156"/>
    </location>
</feature>
<dbReference type="Proteomes" id="UP000287239">
    <property type="component" value="Unassembled WGS sequence"/>
</dbReference>
<evidence type="ECO:0000256" key="7">
    <source>
        <dbReference type="ARBA" id="ARBA00022777"/>
    </source>
</evidence>
<evidence type="ECO:0000256" key="3">
    <source>
        <dbReference type="ARBA" id="ARBA00022490"/>
    </source>
</evidence>
<dbReference type="GO" id="GO:0005737">
    <property type="term" value="C:cytoplasm"/>
    <property type="evidence" value="ECO:0007669"/>
    <property type="project" value="UniProtKB-SubCell"/>
</dbReference>
<comment type="subcellular location">
    <subcellularLocation>
        <location evidence="1">Cytoplasm</location>
    </subcellularLocation>
</comment>
<dbReference type="InterPro" id="IPR004720">
    <property type="entry name" value="PTS_IIB_sorbose-sp"/>
</dbReference>
<dbReference type="Gene3D" id="3.40.35.10">
    <property type="entry name" value="Phosphotransferase system, sorbose subfamily IIB component"/>
    <property type="match status" value="1"/>
</dbReference>
<dbReference type="GO" id="GO:0009401">
    <property type="term" value="P:phosphoenolpyruvate-dependent sugar phosphotransferase system"/>
    <property type="evidence" value="ECO:0007669"/>
    <property type="project" value="UniProtKB-KW"/>
</dbReference>
<keyword evidence="3" id="KW-0963">Cytoplasm</keyword>
<dbReference type="InterPro" id="IPR036667">
    <property type="entry name" value="PTS_IIB_sorbose-sp_sf"/>
</dbReference>
<name>A0A429ZVT8_9ENTE</name>
<dbReference type="GeneID" id="98566911"/>
<dbReference type="GO" id="GO:0008982">
    <property type="term" value="F:protein-N(PI)-phosphohistidine-sugar phosphotransferase activity"/>
    <property type="evidence" value="ECO:0007669"/>
    <property type="project" value="InterPro"/>
</dbReference>
<keyword evidence="4" id="KW-0762">Sugar transport</keyword>
<dbReference type="GO" id="GO:0016301">
    <property type="term" value="F:kinase activity"/>
    <property type="evidence" value="ECO:0007669"/>
    <property type="project" value="UniProtKB-KW"/>
</dbReference>
<keyword evidence="7" id="KW-0418">Kinase</keyword>
<proteinExistence type="predicted"/>
<evidence type="ECO:0000259" key="8">
    <source>
        <dbReference type="PROSITE" id="PS51101"/>
    </source>
</evidence>
<dbReference type="EMBL" id="NGJU01000001">
    <property type="protein sequence ID" value="RST97881.1"/>
    <property type="molecule type" value="Genomic_DNA"/>
</dbReference>
<reference evidence="9 10" key="1">
    <citation type="submission" date="2017-05" db="EMBL/GenBank/DDBJ databases">
        <title>Vagococcus spp. assemblies.</title>
        <authorList>
            <person name="Gulvik C.A."/>
        </authorList>
    </citation>
    <scope>NUCLEOTIDE SEQUENCE [LARGE SCALE GENOMIC DNA]</scope>
    <source>
        <strain evidence="9 10">NCFB 2777</strain>
    </source>
</reference>
<comment type="caution">
    <text evidence="9">The sequence shown here is derived from an EMBL/GenBank/DDBJ whole genome shotgun (WGS) entry which is preliminary data.</text>
</comment>
<evidence type="ECO:0000256" key="5">
    <source>
        <dbReference type="ARBA" id="ARBA00022679"/>
    </source>
</evidence>
<gene>
    <name evidence="9" type="ORF">CBF35_00900</name>
</gene>
<keyword evidence="5" id="KW-0808">Transferase</keyword>
<evidence type="ECO:0000256" key="4">
    <source>
        <dbReference type="ARBA" id="ARBA00022597"/>
    </source>
</evidence>
<keyword evidence="6" id="KW-0598">Phosphotransferase system</keyword>
<protein>
    <submittedName>
        <fullName evidence="9">PTS mannose/fructose/sorbose transporter subunit IIB</fullName>
    </submittedName>
</protein>
<evidence type="ECO:0000256" key="1">
    <source>
        <dbReference type="ARBA" id="ARBA00004496"/>
    </source>
</evidence>